<dbReference type="InterPro" id="IPR012341">
    <property type="entry name" value="6hp_glycosidase-like_sf"/>
</dbReference>
<evidence type="ECO:0000313" key="2">
    <source>
        <dbReference type="EMBL" id="RKP52930.1"/>
    </source>
</evidence>
<dbReference type="InterPro" id="IPR008928">
    <property type="entry name" value="6-hairpin_glycosidase_sf"/>
</dbReference>
<organism evidence="2 3">
    <name type="scientific">Cohnella endophytica</name>
    <dbReference type="NCBI Taxonomy" id="2419778"/>
    <lineage>
        <taxon>Bacteria</taxon>
        <taxon>Bacillati</taxon>
        <taxon>Bacillota</taxon>
        <taxon>Bacilli</taxon>
        <taxon>Bacillales</taxon>
        <taxon>Paenibacillaceae</taxon>
        <taxon>Cohnella</taxon>
    </lineage>
</organism>
<dbReference type="InterPro" id="IPR008979">
    <property type="entry name" value="Galactose-bd-like_sf"/>
</dbReference>
<proteinExistence type="predicted"/>
<name>A0A494XQL2_9BACL</name>
<sequence length="981" mass="110289">MSIIAKSTPWKGNWIWGGSEESPRNEWRWFRTSFVCPYGLESSAKAVLWITADSRYEVYVNGTRVGRGPVRYFSTDIFYDGHEVGHLLRRGEVNTIAVQAMHFGVSNFAYIRGRGGLLAQLDVFSGNDEITLAKTGDDWKTSVHAGQDPAISRMSCQTAFAERIDGRRLAEDWTSIDYSDADWQQATVIGPVGMEPWVRLHPRDIPYLTEEPVLPTRVTSLNRVVPYRLTAFIDAYRLMKAPGEENANHIRFCGAFATIIRLREEAEVKVMLHIGGLGIVRLGERLYSGEELAGEPPLACIRAKLPAGDHLLLYTVYGPEHGHSNRFGVDADKEIEWISPVEAELPETGEPMSPFVRVGPSFTYTCIDYVDQYALLSSWETEKIRFADRIAPLSSIGDLRESGYPLEPVPHGLANGEDAFMPQFAKRESEAYSVPASLQRIAVASADPGVVPVFNNGDTEFMLDFGKEWSGYLEFELEAEEGLTVDWYGIEYRKDTYVQHTFGLDNTLRYVTREGFQRYASPVRRGFRYLIVTVRGATKPVLVRGVRLVQSNYPAPEIGAFQCSDDKLGRVWDISKHTTKLCMEDTFVDCPAYEQTFWVGDSRNEALVNYYTFGGTDIVERCLRLVPGSGFQTPLYGDQVPSAWTSVIPNWTFFWIVACREYAEHTGNRAFAAEMLPSILSTLRAYLTHLNADDLLDMKGWNLLDWAPIDQPDDGIVTHQNVMLKKALEEAVAIAEFAGIPEESKQFEAFAARMKSAINRHLWSDERQAYLDCIHPGGRRSTVFSMQTQVMALLAGVAEEERSETLKRYLTATPEGFVPIGSPFMSFFYYEMLMKSGNVQWMLDDIRDNFGFMLDNDATTCWEMYGHTTMNRANENDLTRSHCHAWSAAPGYFLGAYVLGVRPATPGWAKVIIEPLNGDLSWAKGTVPLPLGGCIDVEWKAENGEISSLVVTAPEPTELDIRVPETCTVSIRRVRQLPESN</sequence>
<dbReference type="GO" id="GO:0005975">
    <property type="term" value="P:carbohydrate metabolic process"/>
    <property type="evidence" value="ECO:0007669"/>
    <property type="project" value="InterPro"/>
</dbReference>
<feature type="domain" description="Galectin" evidence="1">
    <location>
        <begin position="1"/>
        <end position="99"/>
    </location>
</feature>
<protein>
    <submittedName>
        <fullName evidence="2">Alpha-L-rhamnosidase</fullName>
    </submittedName>
</protein>
<dbReference type="GO" id="GO:0030246">
    <property type="term" value="F:carbohydrate binding"/>
    <property type="evidence" value="ECO:0007669"/>
    <property type="project" value="InterPro"/>
</dbReference>
<dbReference type="SUPFAM" id="SSF49785">
    <property type="entry name" value="Galactose-binding domain-like"/>
    <property type="match status" value="1"/>
</dbReference>
<dbReference type="AlphaFoldDB" id="A0A494XQL2"/>
<gene>
    <name evidence="2" type="ORF">D7Z26_14355</name>
</gene>
<dbReference type="Pfam" id="PF05592">
    <property type="entry name" value="Bac_rhamnosid"/>
    <property type="match status" value="1"/>
</dbReference>
<dbReference type="PROSITE" id="PS51304">
    <property type="entry name" value="GALECTIN"/>
    <property type="match status" value="1"/>
</dbReference>
<dbReference type="Pfam" id="PF08531">
    <property type="entry name" value="Bac_rhamnosid_N"/>
    <property type="match status" value="1"/>
</dbReference>
<dbReference type="Pfam" id="PF17390">
    <property type="entry name" value="Bac_rhamnosid_C"/>
    <property type="match status" value="1"/>
</dbReference>
<dbReference type="Gene3D" id="1.50.10.10">
    <property type="match status" value="1"/>
</dbReference>
<dbReference type="Gene3D" id="2.60.120.260">
    <property type="entry name" value="Galactose-binding domain-like"/>
    <property type="match status" value="3"/>
</dbReference>
<dbReference type="Pfam" id="PF21557">
    <property type="entry name" value="RhaB_D2"/>
    <property type="match status" value="1"/>
</dbReference>
<dbReference type="SUPFAM" id="SSF48208">
    <property type="entry name" value="Six-hairpin glycosidases"/>
    <property type="match status" value="1"/>
</dbReference>
<dbReference type="OrthoDB" id="9815108at2"/>
<dbReference type="InterPro" id="IPR001079">
    <property type="entry name" value="Galectin_CRD"/>
</dbReference>
<dbReference type="Proteomes" id="UP000282076">
    <property type="component" value="Unassembled WGS sequence"/>
</dbReference>
<evidence type="ECO:0000259" key="1">
    <source>
        <dbReference type="PROSITE" id="PS51304"/>
    </source>
</evidence>
<comment type="caution">
    <text evidence="2">The sequence shown here is derived from an EMBL/GenBank/DDBJ whole genome shotgun (WGS) entry which is preliminary data.</text>
</comment>
<dbReference type="Gene3D" id="2.60.420.10">
    <property type="entry name" value="Maltose phosphorylase, domain 3"/>
    <property type="match status" value="1"/>
</dbReference>
<dbReference type="PANTHER" id="PTHR34987">
    <property type="entry name" value="C, PUTATIVE (AFU_ORTHOLOGUE AFUA_3G02880)-RELATED"/>
    <property type="match status" value="1"/>
</dbReference>
<evidence type="ECO:0000313" key="3">
    <source>
        <dbReference type="Proteomes" id="UP000282076"/>
    </source>
</evidence>
<dbReference type="PANTHER" id="PTHR34987:SF4">
    <property type="entry name" value="ALPHA-L-RHAMNOSIDASE C-TERMINAL DOMAIN-CONTAINING PROTEIN"/>
    <property type="match status" value="1"/>
</dbReference>
<dbReference type="InterPro" id="IPR048653">
    <property type="entry name" value="RhaB_D2"/>
</dbReference>
<dbReference type="InterPro" id="IPR035398">
    <property type="entry name" value="Bac_rhamnosid_C"/>
</dbReference>
<accession>A0A494XQL2</accession>
<dbReference type="EMBL" id="RBZM01000006">
    <property type="protein sequence ID" value="RKP52930.1"/>
    <property type="molecule type" value="Genomic_DNA"/>
</dbReference>
<dbReference type="InterPro" id="IPR013737">
    <property type="entry name" value="Bac_rhamnosid_N"/>
</dbReference>
<dbReference type="InterPro" id="IPR008902">
    <property type="entry name" value="Rhamnosid_concanavalin"/>
</dbReference>
<dbReference type="Pfam" id="PF17389">
    <property type="entry name" value="Bac_rhamnosid6H"/>
    <property type="match status" value="1"/>
</dbReference>
<dbReference type="InterPro" id="IPR035396">
    <property type="entry name" value="Bac_rhamnosid6H"/>
</dbReference>
<reference evidence="2 3" key="1">
    <citation type="submission" date="2018-10" db="EMBL/GenBank/DDBJ databases">
        <title>Cohnella sp. M2MS4P-1, whole genome shotgun sequence.</title>
        <authorList>
            <person name="Tuo L."/>
        </authorList>
    </citation>
    <scope>NUCLEOTIDE SEQUENCE [LARGE SCALE GENOMIC DNA]</scope>
    <source>
        <strain evidence="2 3">M2MS4P-1</strain>
    </source>
</reference>
<keyword evidence="3" id="KW-1185">Reference proteome</keyword>
<dbReference type="RefSeq" id="WP_120977674.1">
    <property type="nucleotide sequence ID" value="NZ_RBZM01000006.1"/>
</dbReference>